<accession>U2KG54</accession>
<evidence type="ECO:0000259" key="1">
    <source>
        <dbReference type="Pfam" id="PF08928"/>
    </source>
</evidence>
<dbReference type="eggNOG" id="ENOG5032RP7">
    <property type="taxonomic scope" value="Bacteria"/>
</dbReference>
<dbReference type="Gene3D" id="1.10.3920.10">
    <property type="entry name" value="PA2201 C-terminal domain-like"/>
    <property type="match status" value="1"/>
</dbReference>
<dbReference type="EMBL" id="AWVF01000015">
    <property type="protein sequence ID" value="ERJ97516.1"/>
    <property type="molecule type" value="Genomic_DNA"/>
</dbReference>
<proteinExistence type="predicted"/>
<dbReference type="Pfam" id="PF08928">
    <property type="entry name" value="PoNi_N"/>
    <property type="match status" value="1"/>
</dbReference>
<keyword evidence="4" id="KW-1185">Reference proteome</keyword>
<evidence type="ECO:0000313" key="3">
    <source>
        <dbReference type="EMBL" id="ERJ97516.1"/>
    </source>
</evidence>
<dbReference type="AlphaFoldDB" id="U2KG54"/>
<protein>
    <recommendedName>
        <fullName evidence="5">PoNi C-terminal domain-containing protein</fullName>
    </recommendedName>
</protein>
<feature type="domain" description="PoNi N-terminal" evidence="1">
    <location>
        <begin position="14"/>
        <end position="113"/>
    </location>
</feature>
<dbReference type="RefSeq" id="WP_021680325.1">
    <property type="nucleotide sequence ID" value="NZ_KI260286.1"/>
</dbReference>
<organism evidence="3 4">
    <name type="scientific">Ruminococcus callidus ATCC 27760</name>
    <dbReference type="NCBI Taxonomy" id="411473"/>
    <lineage>
        <taxon>Bacteria</taxon>
        <taxon>Bacillati</taxon>
        <taxon>Bacillota</taxon>
        <taxon>Clostridia</taxon>
        <taxon>Eubacteriales</taxon>
        <taxon>Oscillospiraceae</taxon>
        <taxon>Ruminococcus</taxon>
    </lineage>
</organism>
<dbReference type="STRING" id="411473.RUMCAL_00087"/>
<dbReference type="InterPro" id="IPR028983">
    <property type="entry name" value="PA2201-like_C"/>
</dbReference>
<dbReference type="PATRIC" id="fig|411473.3.peg.73"/>
<dbReference type="InterPro" id="IPR015025">
    <property type="entry name" value="PoNi_C"/>
</dbReference>
<dbReference type="Proteomes" id="UP000016662">
    <property type="component" value="Unassembled WGS sequence"/>
</dbReference>
<evidence type="ECO:0000313" key="4">
    <source>
        <dbReference type="Proteomes" id="UP000016662"/>
    </source>
</evidence>
<evidence type="ECO:0008006" key="5">
    <source>
        <dbReference type="Google" id="ProtNLM"/>
    </source>
</evidence>
<dbReference type="HOGENOM" id="CLU_071487_2_0_9"/>
<comment type="caution">
    <text evidence="3">The sequence shown here is derived from an EMBL/GenBank/DDBJ whole genome shotgun (WGS) entry which is preliminary data.</text>
</comment>
<dbReference type="SUPFAM" id="SSF140731">
    <property type="entry name" value="PA2201 C-terminal domain-like"/>
    <property type="match status" value="1"/>
</dbReference>
<sequence length="240" mass="28112">MRGILKSDEYFAEKLSKIDEEVAHYEELVAKVCAARGENDRGVQNGYGILASIYQNRINLIYTSGIRDDEIKETYISLLRYYVKTWEPDNSYFELIKVFSLAILLNIDSKNEDVAALIRLLREADYHDYLVDFLLSFIDKKCSENYPDFKWSNTYESLKDVVESENKENAIALLKSYLDNQWYDIHKECAWHDSHKSTKTTYYGYWSFESGALAKALELDDSSLKEQLYYPYDLVHRGDD</sequence>
<evidence type="ECO:0000259" key="2">
    <source>
        <dbReference type="Pfam" id="PF08929"/>
    </source>
</evidence>
<feature type="domain" description="PoNi C-terminal" evidence="2">
    <location>
        <begin position="127"/>
        <end position="234"/>
    </location>
</feature>
<dbReference type="InterPro" id="IPR015024">
    <property type="entry name" value="PoNi_N"/>
</dbReference>
<dbReference type="OrthoDB" id="2067926at2"/>
<reference evidence="3 4" key="1">
    <citation type="submission" date="2013-07" db="EMBL/GenBank/DDBJ databases">
        <authorList>
            <person name="Weinstock G."/>
            <person name="Sodergren E."/>
            <person name="Wylie T."/>
            <person name="Fulton L."/>
            <person name="Fulton R."/>
            <person name="Fronick C."/>
            <person name="O'Laughlin M."/>
            <person name="Godfrey J."/>
            <person name="Miner T."/>
            <person name="Herter B."/>
            <person name="Appelbaum E."/>
            <person name="Cordes M."/>
            <person name="Lek S."/>
            <person name="Wollam A."/>
            <person name="Pepin K.H."/>
            <person name="Palsikar V.B."/>
            <person name="Mitreva M."/>
            <person name="Wilson R.K."/>
        </authorList>
    </citation>
    <scope>NUCLEOTIDE SEQUENCE [LARGE SCALE GENOMIC DNA]</scope>
    <source>
        <strain evidence="3 4">ATCC 27760</strain>
    </source>
</reference>
<dbReference type="Pfam" id="PF08929">
    <property type="entry name" value="PoNi_C"/>
    <property type="match status" value="1"/>
</dbReference>
<gene>
    <name evidence="3" type="ORF">RUMCAL_00087</name>
</gene>
<name>U2KG54_9FIRM</name>